<name>A0A8J7GAJ2_9BACL</name>
<proteinExistence type="predicted"/>
<reference evidence="2" key="1">
    <citation type="submission" date="2020-11" db="EMBL/GenBank/DDBJ databases">
        <title>Multidrug resistant novel bacterium Savagea serpentis sp. nov., isolated from the scats of a vine snake (Ahaetulla nasuta).</title>
        <authorList>
            <person name="Venkata Ramana V."/>
            <person name="Vikas Patil S."/>
            <person name="Yogita Lugani V."/>
        </authorList>
    </citation>
    <scope>NUCLEOTIDE SEQUENCE</scope>
    <source>
        <strain evidence="2">SN6</strain>
    </source>
</reference>
<evidence type="ECO:0000313" key="3">
    <source>
        <dbReference type="Proteomes" id="UP000622653"/>
    </source>
</evidence>
<dbReference type="EMBL" id="JADKPV010000012">
    <property type="protein sequence ID" value="MBF4502323.1"/>
    <property type="molecule type" value="Genomic_DNA"/>
</dbReference>
<dbReference type="RefSeq" id="WP_194563810.1">
    <property type="nucleotide sequence ID" value="NZ_JADKPV010000012.1"/>
</dbReference>
<keyword evidence="3" id="KW-1185">Reference proteome</keyword>
<sequence length="504" mass="58393">MTILKEIKLKEVLKLIMHNGLTAYRIKNSNATFYERNQAQKHEIRDKKGGVFIVRSKEDFTSSGVRGYIATSHEALIDAADHVTHFTPNVYRKYQYTDSNRRYVHGFEEKNLQQVNVFVVDIDTKRHSVNEILMSCLDESIGIPTMILESDRGYQVYFALKSPIYISNKNEYRSLKVAKRISNNIKRSLRSVDADLLCNDFGFFRMPNQKNIVFYQPEYIYSVAELIAWSQRQDDNLNRSLFTIHVSRNQNKLTDSQWFQALLHTKSVRGAKGKIGRNNVMFTLALACYSDGLSERETYDLLDVYNSSLNVSIPHGEVQSIIKSAYSGKYQGPKSEYIKELLEIHVPKSKSIPVTVGALGWYKHKKERADRVRSHLHEWEEDIVSYIKKRINQENPFLHLTQKQMCEVIGIPQSTLNKLLKESSKLLRFVIGKGRSAKTRWTTVEIMMQHLIQQNKTSSEAFKKQLDSYLEEVTVRKKTPALKRLFSYALKLLDVFIQKNTKPG</sequence>
<accession>A0A8J7GAJ2</accession>
<dbReference type="InterPro" id="IPR014820">
    <property type="entry name" value="PriCT_1"/>
</dbReference>
<gene>
    <name evidence="2" type="ORF">IRY55_13235</name>
</gene>
<dbReference type="Proteomes" id="UP000622653">
    <property type="component" value="Unassembled WGS sequence"/>
</dbReference>
<protein>
    <submittedName>
        <fullName evidence="2">Primase C-terminal domain-containing protein</fullName>
    </submittedName>
</protein>
<feature type="domain" description="Primase C-terminal 1" evidence="1">
    <location>
        <begin position="266"/>
        <end position="331"/>
    </location>
</feature>
<dbReference type="AlphaFoldDB" id="A0A8J7GAJ2"/>
<evidence type="ECO:0000259" key="1">
    <source>
        <dbReference type="SMART" id="SM00942"/>
    </source>
</evidence>
<evidence type="ECO:0000313" key="2">
    <source>
        <dbReference type="EMBL" id="MBF4502323.1"/>
    </source>
</evidence>
<dbReference type="Pfam" id="PF08708">
    <property type="entry name" value="PriCT_1"/>
    <property type="match status" value="1"/>
</dbReference>
<comment type="caution">
    <text evidence="2">The sequence shown here is derived from an EMBL/GenBank/DDBJ whole genome shotgun (WGS) entry which is preliminary data.</text>
</comment>
<dbReference type="SMART" id="SM00942">
    <property type="entry name" value="PriCT_1"/>
    <property type="match status" value="1"/>
</dbReference>
<organism evidence="2 3">
    <name type="scientific">Savagea serpentis</name>
    <dbReference type="NCBI Taxonomy" id="2785297"/>
    <lineage>
        <taxon>Bacteria</taxon>
        <taxon>Bacillati</taxon>
        <taxon>Bacillota</taxon>
        <taxon>Bacilli</taxon>
        <taxon>Bacillales</taxon>
        <taxon>Caryophanaceae</taxon>
        <taxon>Savagea</taxon>
    </lineage>
</organism>